<protein>
    <submittedName>
        <fullName evidence="2">5502_t:CDS:1</fullName>
    </submittedName>
</protein>
<evidence type="ECO:0000313" key="3">
    <source>
        <dbReference type="Proteomes" id="UP000789375"/>
    </source>
</evidence>
<feature type="non-terminal residue" evidence="2">
    <location>
        <position position="43"/>
    </location>
</feature>
<feature type="non-terminal residue" evidence="2">
    <location>
        <position position="1"/>
    </location>
</feature>
<evidence type="ECO:0000256" key="1">
    <source>
        <dbReference type="SAM" id="MobiDB-lite"/>
    </source>
</evidence>
<comment type="caution">
    <text evidence="2">The sequence shown here is derived from an EMBL/GenBank/DDBJ whole genome shotgun (WGS) entry which is preliminary data.</text>
</comment>
<feature type="region of interest" description="Disordered" evidence="1">
    <location>
        <begin position="1"/>
        <end position="43"/>
    </location>
</feature>
<dbReference type="AlphaFoldDB" id="A0A9N9ICD3"/>
<sequence length="43" mass="4916">DTVKSNSLDSSIHAQKSWSNQMDDEDVPYRSTRTPTTELMDTQ</sequence>
<dbReference type="Proteomes" id="UP000789375">
    <property type="component" value="Unassembled WGS sequence"/>
</dbReference>
<reference evidence="2" key="1">
    <citation type="submission" date="2021-06" db="EMBL/GenBank/DDBJ databases">
        <authorList>
            <person name="Kallberg Y."/>
            <person name="Tangrot J."/>
            <person name="Rosling A."/>
        </authorList>
    </citation>
    <scope>NUCLEOTIDE SEQUENCE</scope>
    <source>
        <strain evidence="2">87-6 pot B 2015</strain>
    </source>
</reference>
<accession>A0A9N9ICD3</accession>
<proteinExistence type="predicted"/>
<gene>
    <name evidence="2" type="ORF">FMOSSE_LOCUS15646</name>
</gene>
<feature type="compositionally biased region" description="Polar residues" evidence="1">
    <location>
        <begin position="31"/>
        <end position="43"/>
    </location>
</feature>
<evidence type="ECO:0000313" key="2">
    <source>
        <dbReference type="EMBL" id="CAG8730983.1"/>
    </source>
</evidence>
<organism evidence="2 3">
    <name type="scientific">Funneliformis mosseae</name>
    <name type="common">Endomycorrhizal fungus</name>
    <name type="synonym">Glomus mosseae</name>
    <dbReference type="NCBI Taxonomy" id="27381"/>
    <lineage>
        <taxon>Eukaryota</taxon>
        <taxon>Fungi</taxon>
        <taxon>Fungi incertae sedis</taxon>
        <taxon>Mucoromycota</taxon>
        <taxon>Glomeromycotina</taxon>
        <taxon>Glomeromycetes</taxon>
        <taxon>Glomerales</taxon>
        <taxon>Glomeraceae</taxon>
        <taxon>Funneliformis</taxon>
    </lineage>
</organism>
<dbReference type="EMBL" id="CAJVPP010016900">
    <property type="protein sequence ID" value="CAG8730983.1"/>
    <property type="molecule type" value="Genomic_DNA"/>
</dbReference>
<keyword evidence="3" id="KW-1185">Reference proteome</keyword>
<feature type="compositionally biased region" description="Polar residues" evidence="1">
    <location>
        <begin position="1"/>
        <end position="21"/>
    </location>
</feature>
<name>A0A9N9ICD3_FUNMO</name>